<dbReference type="RefSeq" id="WP_349962887.1">
    <property type="nucleotide sequence ID" value="NZ_CP157963.1"/>
</dbReference>
<dbReference type="GO" id="GO:0005524">
    <property type="term" value="F:ATP binding"/>
    <property type="evidence" value="ECO:0007669"/>
    <property type="project" value="UniProtKB-KW"/>
</dbReference>
<dbReference type="EMBL" id="CP157963">
    <property type="protein sequence ID" value="XBT97685.1"/>
    <property type="molecule type" value="Genomic_DNA"/>
</dbReference>
<dbReference type="GO" id="GO:0030295">
    <property type="term" value="F:protein kinase activator activity"/>
    <property type="evidence" value="ECO:0007669"/>
    <property type="project" value="TreeGrafter"/>
</dbReference>
<dbReference type="EC" id="2.7.13.3" evidence="2"/>
<accession>A0AAU7S5F7</accession>
<dbReference type="PANTHER" id="PTHR42878:SF7">
    <property type="entry name" value="SENSOR HISTIDINE KINASE GLRK"/>
    <property type="match status" value="1"/>
</dbReference>
<feature type="domain" description="Histidine kinase" evidence="8">
    <location>
        <begin position="538"/>
        <end position="711"/>
    </location>
</feature>
<keyword evidence="4" id="KW-0547">Nucleotide-binding</keyword>
<name>A0AAU7S5F7_9HYPH</name>
<dbReference type="InterPro" id="IPR003594">
    <property type="entry name" value="HATPase_dom"/>
</dbReference>
<dbReference type="SMART" id="SM00387">
    <property type="entry name" value="HATPase_c"/>
    <property type="match status" value="1"/>
</dbReference>
<keyword evidence="5" id="KW-0418">Kinase</keyword>
<dbReference type="SUPFAM" id="SSF55874">
    <property type="entry name" value="ATPase domain of HSP90 chaperone/DNA topoisomerase II/histidine kinase"/>
    <property type="match status" value="1"/>
</dbReference>
<dbReference type="InterPro" id="IPR050351">
    <property type="entry name" value="BphY/WalK/GraS-like"/>
</dbReference>
<reference evidence="9" key="1">
    <citation type="submission" date="2024-06" db="EMBL/GenBank/DDBJ databases">
        <authorList>
            <person name="Li T."/>
            <person name="Gao R."/>
        </authorList>
    </citation>
    <scope>NUCLEOTIDE SEQUENCE</scope>
    <source>
        <strain evidence="9">ZPR3</strain>
        <plasmid evidence="9">unnamed3</plasmid>
    </source>
</reference>
<dbReference type="AlphaFoldDB" id="A0AAU7S5F7"/>
<keyword evidence="9" id="KW-0614">Plasmid</keyword>
<organism evidence="9">
    <name type="scientific">Rhizobium sp. ZPR3</name>
    <dbReference type="NCBI Taxonomy" id="3158967"/>
    <lineage>
        <taxon>Bacteria</taxon>
        <taxon>Pseudomonadati</taxon>
        <taxon>Pseudomonadota</taxon>
        <taxon>Alphaproteobacteria</taxon>
        <taxon>Hyphomicrobiales</taxon>
        <taxon>Rhizobiaceae</taxon>
        <taxon>Rhizobium/Agrobacterium group</taxon>
        <taxon>Rhizobium</taxon>
    </lineage>
</organism>
<dbReference type="InterPro" id="IPR036890">
    <property type="entry name" value="HATPase_C_sf"/>
</dbReference>
<protein>
    <recommendedName>
        <fullName evidence="2">histidine kinase</fullName>
        <ecNumber evidence="2">2.7.13.3</ecNumber>
    </recommendedName>
</protein>
<evidence type="ECO:0000256" key="5">
    <source>
        <dbReference type="ARBA" id="ARBA00022777"/>
    </source>
</evidence>
<evidence type="ECO:0000313" key="9">
    <source>
        <dbReference type="EMBL" id="XBT97685.1"/>
    </source>
</evidence>
<evidence type="ECO:0000256" key="3">
    <source>
        <dbReference type="ARBA" id="ARBA00022679"/>
    </source>
</evidence>
<evidence type="ECO:0000256" key="2">
    <source>
        <dbReference type="ARBA" id="ARBA00012438"/>
    </source>
</evidence>
<proteinExistence type="predicted"/>
<dbReference type="GO" id="GO:0007234">
    <property type="term" value="P:osmosensory signaling via phosphorelay pathway"/>
    <property type="evidence" value="ECO:0007669"/>
    <property type="project" value="TreeGrafter"/>
</dbReference>
<sequence length="719" mass="81167">MLENNIIETLSESRLSALAQFASNIGADVALLLLTDDFGAKTKLSVAYAIGLDEEELRGISFDFPYEALAKVPVDYFHEIGIRLADKAQGALVDARWNVLAYTQPVTGRAETFVGIVFHAGQSKAPSQLAVAANLLCQQLEVGRFIRVIEATRTAQQIAQTQQLEEAELLNGIATTVGTQINCERFVICERDATNQWQDIDAQGRIIEFSQPGEFVAAELVKVIEPDYGKKGGALFVPIHRPSIKLKSQSFINAADFVDGFKQDQYTQKAIVFYGRKQSRYLQGTFSEADRRLCNRVFFSVQSALAAAEYQSKTNWTIKVLLQAGDSVFPFFKQLREIISGFDRGFSSVGVLRVLSERDEVFARADPEYDVSILPADYIARIQKSYLGALYEKHGGEAPDGVFIGVDSAEGYFRLEFHFSSHLNETRIFVVRCDNEHVSVGALRGLIHFFTELHVRHKRSAFLLERAAYITQVRHVLVHHVSAALKALSSIQSTWRASARDEKLWAEVRKDPDFPRFVDLGVINMARASKFMEAGRFIIDDINAKSLNRKGINIISIVEDTFKVLNYEREQRRLTVRAKVRGAQPSIMNGDEELLRIAMMNLVDNAIKYSAIGREVTWEIDFKEYSYTFRITSHGNPIRVRDKDILIKTRFRARQLDHLNQRHGTGWGLPVTNKILQAHSPTCKLDFETVIDPLEPINSRNTFFFQMPYRTGTVAQNAE</sequence>
<evidence type="ECO:0000256" key="4">
    <source>
        <dbReference type="ARBA" id="ARBA00022741"/>
    </source>
</evidence>
<keyword evidence="3" id="KW-0808">Transferase</keyword>
<evidence type="ECO:0000256" key="6">
    <source>
        <dbReference type="ARBA" id="ARBA00022840"/>
    </source>
</evidence>
<evidence type="ECO:0000256" key="1">
    <source>
        <dbReference type="ARBA" id="ARBA00000085"/>
    </source>
</evidence>
<dbReference type="PROSITE" id="PS50109">
    <property type="entry name" value="HIS_KIN"/>
    <property type="match status" value="1"/>
</dbReference>
<dbReference type="GO" id="GO:0004673">
    <property type="term" value="F:protein histidine kinase activity"/>
    <property type="evidence" value="ECO:0007669"/>
    <property type="project" value="UniProtKB-EC"/>
</dbReference>
<geneLocation type="plasmid" evidence="9">
    <name>unnamed3</name>
</geneLocation>
<gene>
    <name evidence="9" type="ORF">ABM479_33770</name>
</gene>
<keyword evidence="6 9" id="KW-0067">ATP-binding</keyword>
<keyword evidence="7" id="KW-0902">Two-component regulatory system</keyword>
<evidence type="ECO:0000256" key="7">
    <source>
        <dbReference type="ARBA" id="ARBA00023012"/>
    </source>
</evidence>
<comment type="catalytic activity">
    <reaction evidence="1">
        <text>ATP + protein L-histidine = ADP + protein N-phospho-L-histidine.</text>
        <dbReference type="EC" id="2.7.13.3"/>
    </reaction>
</comment>
<dbReference type="Gene3D" id="3.30.565.10">
    <property type="entry name" value="Histidine kinase-like ATPase, C-terminal domain"/>
    <property type="match status" value="1"/>
</dbReference>
<dbReference type="Pfam" id="PF02518">
    <property type="entry name" value="HATPase_c"/>
    <property type="match status" value="1"/>
</dbReference>
<dbReference type="PANTHER" id="PTHR42878">
    <property type="entry name" value="TWO-COMPONENT HISTIDINE KINASE"/>
    <property type="match status" value="1"/>
</dbReference>
<evidence type="ECO:0000259" key="8">
    <source>
        <dbReference type="PROSITE" id="PS50109"/>
    </source>
</evidence>
<dbReference type="GO" id="GO:0000156">
    <property type="term" value="F:phosphorelay response regulator activity"/>
    <property type="evidence" value="ECO:0007669"/>
    <property type="project" value="TreeGrafter"/>
</dbReference>
<dbReference type="InterPro" id="IPR005467">
    <property type="entry name" value="His_kinase_dom"/>
</dbReference>